<dbReference type="GO" id="GO:0042601">
    <property type="term" value="C:endospore-forming forespore"/>
    <property type="evidence" value="ECO:0007669"/>
    <property type="project" value="TreeGrafter"/>
</dbReference>
<dbReference type="RefSeq" id="WP_212696577.1">
    <property type="nucleotide sequence ID" value="NZ_CP058649.1"/>
</dbReference>
<dbReference type="CDD" id="cd01335">
    <property type="entry name" value="Radical_SAM"/>
    <property type="match status" value="1"/>
</dbReference>
<dbReference type="AlphaFoldDB" id="A0A8J8SF02"/>
<evidence type="ECO:0000313" key="1">
    <source>
        <dbReference type="EMBL" id="QUI21116.1"/>
    </source>
</evidence>
<dbReference type="SUPFAM" id="SSF102114">
    <property type="entry name" value="Radical SAM enzymes"/>
    <property type="match status" value="1"/>
</dbReference>
<dbReference type="PANTHER" id="PTHR37822">
    <property type="entry name" value="SPORE PHOTOPRODUCT LYASE-RELATED"/>
    <property type="match status" value="1"/>
</dbReference>
<dbReference type="Proteomes" id="UP000683246">
    <property type="component" value="Chromosome"/>
</dbReference>
<evidence type="ECO:0000313" key="2">
    <source>
        <dbReference type="Proteomes" id="UP000683246"/>
    </source>
</evidence>
<name>A0A8J8SF02_9FIRM</name>
<protein>
    <submittedName>
        <fullName evidence="1">Spore photoproduct lyase</fullName>
        <ecNumber evidence="1">4.1.99.14</ecNumber>
    </submittedName>
</protein>
<dbReference type="GO" id="GO:1904047">
    <property type="term" value="F:S-adenosyl-L-methionine binding"/>
    <property type="evidence" value="ECO:0007669"/>
    <property type="project" value="InterPro"/>
</dbReference>
<dbReference type="InterPro" id="IPR023897">
    <property type="entry name" value="SPL_firmicutes"/>
</dbReference>
<dbReference type="NCBIfam" id="TIGR04070">
    <property type="entry name" value="photo_TT_lyase"/>
    <property type="match status" value="1"/>
</dbReference>
<dbReference type="SFLD" id="SFLDF00412">
    <property type="entry name" value="spore_photoproduct_lyase_2"/>
    <property type="match status" value="1"/>
</dbReference>
<dbReference type="Pfam" id="PF20903">
    <property type="entry name" value="SPL"/>
    <property type="match status" value="1"/>
</dbReference>
<dbReference type="EMBL" id="CP058649">
    <property type="protein sequence ID" value="QUI21116.1"/>
    <property type="molecule type" value="Genomic_DNA"/>
</dbReference>
<reference evidence="1" key="1">
    <citation type="submission" date="2020-07" db="EMBL/GenBank/DDBJ databases">
        <title>Vallitalea pronyensis genome.</title>
        <authorList>
            <person name="Postec A."/>
        </authorList>
    </citation>
    <scope>NUCLEOTIDE SEQUENCE</scope>
    <source>
        <strain evidence="1">FatNI3</strain>
    </source>
</reference>
<dbReference type="Gene3D" id="3.80.30.30">
    <property type="match status" value="1"/>
</dbReference>
<keyword evidence="2" id="KW-1185">Reference proteome</keyword>
<dbReference type="Gene3D" id="3.40.50.12110">
    <property type="match status" value="1"/>
</dbReference>
<dbReference type="SFLD" id="SFLDG01079">
    <property type="entry name" value="spore_photoproduct_lyase_like"/>
    <property type="match status" value="1"/>
</dbReference>
<dbReference type="InterPro" id="IPR007197">
    <property type="entry name" value="rSAM"/>
</dbReference>
<organism evidence="1 2">
    <name type="scientific">Vallitalea pronyensis</name>
    <dbReference type="NCBI Taxonomy" id="1348613"/>
    <lineage>
        <taxon>Bacteria</taxon>
        <taxon>Bacillati</taxon>
        <taxon>Bacillota</taxon>
        <taxon>Clostridia</taxon>
        <taxon>Lachnospirales</taxon>
        <taxon>Vallitaleaceae</taxon>
        <taxon>Vallitalea</taxon>
    </lineage>
</organism>
<dbReference type="GO" id="GO:0051539">
    <property type="term" value="F:4 iron, 4 sulfur cluster binding"/>
    <property type="evidence" value="ECO:0007669"/>
    <property type="project" value="TreeGrafter"/>
</dbReference>
<dbReference type="SFLD" id="SFLDS00029">
    <property type="entry name" value="Radical_SAM"/>
    <property type="match status" value="1"/>
</dbReference>
<dbReference type="EC" id="4.1.99.14" evidence="1"/>
<dbReference type="KEGG" id="vpy:HZI73_01900"/>
<dbReference type="GO" id="GO:0003913">
    <property type="term" value="F:DNA photolyase activity"/>
    <property type="evidence" value="ECO:0007669"/>
    <property type="project" value="InterPro"/>
</dbReference>
<sequence length="337" mass="38775">MFNPARVLIEKEALTYELGQTLYKQFQDNGTDIILLESSRTKGIPGTSKKEKYQEGKNTLVIGVRKSLDFQTCKPSAHFQLPLVTGCIGQCEYCYLNTQLGDKPYTRVYVNIDAILERAKTYMDNGEEVIVFEGAATSDPLPVEPYTHALEKTITFFAHEPRGRFRFVTKYTNIDDLLTLDHRGHTTIRFSINTDKVIKSYEHRTPSMANRIAAASKVIDAGYPAGFIIAPVFLYEQWKTDYKQLIKALAEAIPVDKHGGLTFEIISHRYTTKAKNRIRDVFPDTTLPMEDEQRKFKYGQFGYGKYVYDKDQLQELKIFFQEQLGLYFSRSDIKYII</sequence>
<accession>A0A8J8SF02</accession>
<dbReference type="InterPro" id="IPR034559">
    <property type="entry name" value="SPL_Clostridia"/>
</dbReference>
<dbReference type="PANTHER" id="PTHR37822:SF2">
    <property type="entry name" value="SPORE PHOTOPRODUCT LYASE"/>
    <property type="match status" value="1"/>
</dbReference>
<dbReference type="InterPro" id="IPR058240">
    <property type="entry name" value="rSAM_sf"/>
</dbReference>
<dbReference type="InterPro" id="IPR049539">
    <property type="entry name" value="SPL"/>
</dbReference>
<proteinExistence type="predicted"/>
<keyword evidence="1" id="KW-0456">Lyase</keyword>
<gene>
    <name evidence="1" type="primary">splB</name>
    <name evidence="1" type="ORF">HZI73_01900</name>
</gene>